<feature type="chain" id="PRO_5038410572" evidence="1">
    <location>
        <begin position="22"/>
        <end position="437"/>
    </location>
</feature>
<reference evidence="2" key="2">
    <citation type="journal article" date="2021" name="PeerJ">
        <title>Extensive microbial diversity within the chicken gut microbiome revealed by metagenomics and culture.</title>
        <authorList>
            <person name="Gilroy R."/>
            <person name="Ravi A."/>
            <person name="Getino M."/>
            <person name="Pursley I."/>
            <person name="Horton D.L."/>
            <person name="Alikhan N.F."/>
            <person name="Baker D."/>
            <person name="Gharbi K."/>
            <person name="Hall N."/>
            <person name="Watson M."/>
            <person name="Adriaenssens E.M."/>
            <person name="Foster-Nyarko E."/>
            <person name="Jarju S."/>
            <person name="Secka A."/>
            <person name="Antonio M."/>
            <person name="Oren A."/>
            <person name="Chaudhuri R.R."/>
            <person name="La Ragione R."/>
            <person name="Hildebrand F."/>
            <person name="Pallen M.J."/>
        </authorList>
    </citation>
    <scope>NUCLEOTIDE SEQUENCE</scope>
    <source>
        <strain evidence="2">ChiBcec15-4380</strain>
    </source>
</reference>
<protein>
    <submittedName>
        <fullName evidence="2">Uncharacterized protein</fullName>
    </submittedName>
</protein>
<accession>A0A9D1DJD9</accession>
<dbReference type="Gene3D" id="3.80.10.10">
    <property type="entry name" value="Ribonuclease Inhibitor"/>
    <property type="match status" value="1"/>
</dbReference>
<sequence>MKRLLALAVALCLCLSILPGAAWETTSGTIGESHVSWSFDETSGRLTISGSGGCEVFTSPEDQPWAALRDEIQEVWFYDQADLAIENLAYWFTDCVNLTMAEVPYTTSVIGEGAFAGCTSLVRLMLYYSSGENFSIDPGAFRVEEVVETAICYPSRNESVGLVLAGYDWEAENRSVSWYDVYGAMPLLYCYEGGSAHQGDYFNKVWVDSCRYNIYCKWCGQYLGQYLSHSFVNGVCTKCGKTNGSSSGGGSTSCSHTSTRMVYTPYSEPQHSYEKKCSSCGDTLSSGKEAHVDDNQDNICDRCAYEMTRFSVTVPTSLQIAMSPDGDVTTADVGAIVNRSTGDVKVSSLQVKTVNGWTLVPYGTDMAHQKVDAKIIGFSIAGTQTQKTGTTESLTLDSRWTIPQDGSLALPYDAVVSACSQSVQEQVMTLVFVLEWA</sequence>
<evidence type="ECO:0000313" key="3">
    <source>
        <dbReference type="Proteomes" id="UP000824239"/>
    </source>
</evidence>
<keyword evidence="1" id="KW-0732">Signal</keyword>
<organism evidence="2 3">
    <name type="scientific">Candidatus Avoscillospira avicola</name>
    <dbReference type="NCBI Taxonomy" id="2840706"/>
    <lineage>
        <taxon>Bacteria</taxon>
        <taxon>Bacillati</taxon>
        <taxon>Bacillota</taxon>
        <taxon>Clostridia</taxon>
        <taxon>Eubacteriales</taxon>
        <taxon>Oscillospiraceae</taxon>
        <taxon>Oscillospiraceae incertae sedis</taxon>
        <taxon>Candidatus Avoscillospira</taxon>
    </lineage>
</organism>
<name>A0A9D1DJD9_9FIRM</name>
<dbReference type="EMBL" id="DVHE01000083">
    <property type="protein sequence ID" value="HIR51706.1"/>
    <property type="molecule type" value="Genomic_DNA"/>
</dbReference>
<evidence type="ECO:0000313" key="2">
    <source>
        <dbReference type="EMBL" id="HIR51706.1"/>
    </source>
</evidence>
<proteinExistence type="predicted"/>
<reference evidence="2" key="1">
    <citation type="submission" date="2020-10" db="EMBL/GenBank/DDBJ databases">
        <authorList>
            <person name="Gilroy R."/>
        </authorList>
    </citation>
    <scope>NUCLEOTIDE SEQUENCE</scope>
    <source>
        <strain evidence="2">ChiBcec15-4380</strain>
    </source>
</reference>
<dbReference type="Proteomes" id="UP000824239">
    <property type="component" value="Unassembled WGS sequence"/>
</dbReference>
<gene>
    <name evidence="2" type="ORF">IAA53_10625</name>
</gene>
<dbReference type="InterPro" id="IPR032675">
    <property type="entry name" value="LRR_dom_sf"/>
</dbReference>
<evidence type="ECO:0000256" key="1">
    <source>
        <dbReference type="SAM" id="SignalP"/>
    </source>
</evidence>
<comment type="caution">
    <text evidence="2">The sequence shown here is derived from an EMBL/GenBank/DDBJ whole genome shotgun (WGS) entry which is preliminary data.</text>
</comment>
<dbReference type="AlphaFoldDB" id="A0A9D1DJD9"/>
<feature type="signal peptide" evidence="1">
    <location>
        <begin position="1"/>
        <end position="21"/>
    </location>
</feature>